<comment type="caution">
    <text evidence="5">The sequence shown here is derived from an EMBL/GenBank/DDBJ whole genome shotgun (WGS) entry which is preliminary data.</text>
</comment>
<reference evidence="4 7" key="3">
    <citation type="submission" date="2020-04" db="EMBL/GenBank/DDBJ databases">
        <authorList>
            <person name="Hitch T.C.A."/>
            <person name="Wylensek D."/>
            <person name="Clavel T."/>
        </authorList>
    </citation>
    <scope>NUCLEOTIDE SEQUENCE [LARGE SCALE GENOMIC DNA]</scope>
    <source>
        <strain evidence="4 7">WCA-380-WT-3C</strain>
    </source>
</reference>
<dbReference type="Gene3D" id="2.40.50.140">
    <property type="entry name" value="Nucleic acid-binding proteins"/>
    <property type="match status" value="1"/>
</dbReference>
<gene>
    <name evidence="4" type="primary">ssb</name>
    <name evidence="5" type="ORF">B5E88_07570</name>
    <name evidence="4" type="ORF">HF857_09295</name>
</gene>
<evidence type="ECO:0000256" key="2">
    <source>
        <dbReference type="HAMAP-Rule" id="MF_00984"/>
    </source>
</evidence>
<accession>A0A1Y4QXL8</accession>
<name>A0A1Y4QXL8_9ENTE</name>
<dbReference type="InterPro" id="IPR012340">
    <property type="entry name" value="NA-bd_OB-fold"/>
</dbReference>
<dbReference type="PANTHER" id="PTHR10302">
    <property type="entry name" value="SINGLE-STRANDED DNA-BINDING PROTEIN"/>
    <property type="match status" value="1"/>
</dbReference>
<dbReference type="CDD" id="cd04496">
    <property type="entry name" value="SSB_OBF"/>
    <property type="match status" value="1"/>
</dbReference>
<dbReference type="PROSITE" id="PS50935">
    <property type="entry name" value="SSB"/>
    <property type="match status" value="1"/>
</dbReference>
<dbReference type="GO" id="GO:0006310">
    <property type="term" value="P:DNA recombination"/>
    <property type="evidence" value="ECO:0007669"/>
    <property type="project" value="UniProtKB-UniRule"/>
</dbReference>
<organism evidence="5 6">
    <name type="scientific">Enterococcus cecorum</name>
    <dbReference type="NCBI Taxonomy" id="44008"/>
    <lineage>
        <taxon>Bacteria</taxon>
        <taxon>Bacillati</taxon>
        <taxon>Bacillota</taxon>
        <taxon>Bacilli</taxon>
        <taxon>Lactobacillales</taxon>
        <taxon>Enterococcaceae</taxon>
        <taxon>Enterococcus</taxon>
    </lineage>
</organism>
<keyword evidence="2" id="KW-0235">DNA replication</keyword>
<dbReference type="RefSeq" id="WP_047338779.1">
    <property type="nucleotide sequence ID" value="NZ_CP144498.1"/>
</dbReference>
<dbReference type="EMBL" id="JABAFV010000017">
    <property type="protein sequence ID" value="NME50404.1"/>
    <property type="molecule type" value="Genomic_DNA"/>
</dbReference>
<feature type="short sequence motif" description="Important for interaction with partner proteins" evidence="2">
    <location>
        <begin position="137"/>
        <end position="142"/>
    </location>
</feature>
<dbReference type="PANTHER" id="PTHR10302:SF27">
    <property type="entry name" value="SINGLE-STRANDED DNA-BINDING PROTEIN"/>
    <property type="match status" value="1"/>
</dbReference>
<dbReference type="SUPFAM" id="SSF50249">
    <property type="entry name" value="Nucleic acid-binding proteins"/>
    <property type="match status" value="1"/>
</dbReference>
<keyword evidence="2" id="KW-0234">DNA repair</keyword>
<keyword evidence="2" id="KW-0227">DNA damage</keyword>
<dbReference type="GO" id="GO:0003697">
    <property type="term" value="F:single-stranded DNA binding"/>
    <property type="evidence" value="ECO:0007669"/>
    <property type="project" value="UniProtKB-UniRule"/>
</dbReference>
<dbReference type="GO" id="GO:0009295">
    <property type="term" value="C:nucleoid"/>
    <property type="evidence" value="ECO:0007669"/>
    <property type="project" value="TreeGrafter"/>
</dbReference>
<keyword evidence="1 2" id="KW-0238">DNA-binding</keyword>
<reference evidence="5" key="2">
    <citation type="journal article" date="2018" name="BMC Genomics">
        <title>Whole genome sequencing and function prediction of 133 gut anaerobes isolated from chicken caecum in pure cultures.</title>
        <authorList>
            <person name="Medvecky M."/>
            <person name="Cejkova D."/>
            <person name="Polansky O."/>
            <person name="Karasova D."/>
            <person name="Kubasova T."/>
            <person name="Cizek A."/>
            <person name="Rychlik I."/>
        </authorList>
    </citation>
    <scope>NUCLEOTIDE SEQUENCE</scope>
    <source>
        <strain evidence="5">An144</strain>
    </source>
</reference>
<proteinExistence type="inferred from homology"/>
<evidence type="ECO:0000256" key="3">
    <source>
        <dbReference type="RuleBase" id="RU000524"/>
    </source>
</evidence>
<dbReference type="HAMAP" id="MF_00984">
    <property type="entry name" value="SSB"/>
    <property type="match status" value="1"/>
</dbReference>
<comment type="subunit">
    <text evidence="2">Homotetramer.</text>
</comment>
<dbReference type="GO" id="GO:0006281">
    <property type="term" value="P:DNA repair"/>
    <property type="evidence" value="ECO:0007669"/>
    <property type="project" value="UniProtKB-UniRule"/>
</dbReference>
<evidence type="ECO:0000313" key="7">
    <source>
        <dbReference type="Proteomes" id="UP000588071"/>
    </source>
</evidence>
<protein>
    <recommendedName>
        <fullName evidence="2 3">Single-stranded DNA-binding protein</fullName>
        <shortName evidence="2">SSB</shortName>
    </recommendedName>
</protein>
<dbReference type="Pfam" id="PF00436">
    <property type="entry name" value="SSB"/>
    <property type="match status" value="1"/>
</dbReference>
<evidence type="ECO:0000313" key="6">
    <source>
        <dbReference type="Proteomes" id="UP000196074"/>
    </source>
</evidence>
<dbReference type="Proteomes" id="UP000588071">
    <property type="component" value="Unassembled WGS sequence"/>
</dbReference>
<comment type="function">
    <text evidence="2">Plays an important role in DNA replication, recombination and repair. Binds to ssDNA and to an array of partner proteins to recruit them to their sites of action during DNA metabolism.</text>
</comment>
<evidence type="ECO:0000313" key="5">
    <source>
        <dbReference type="EMBL" id="OUQ10047.1"/>
    </source>
</evidence>
<dbReference type="GO" id="GO:0006260">
    <property type="term" value="P:DNA replication"/>
    <property type="evidence" value="ECO:0007669"/>
    <property type="project" value="UniProtKB-UniRule"/>
</dbReference>
<dbReference type="AlphaFoldDB" id="A0A1Y4QXL8"/>
<evidence type="ECO:0000256" key="1">
    <source>
        <dbReference type="ARBA" id="ARBA00023125"/>
    </source>
</evidence>
<keyword evidence="2" id="KW-0233">DNA recombination</keyword>
<reference evidence="6" key="1">
    <citation type="submission" date="2017-04" db="EMBL/GenBank/DDBJ databases">
        <title>Function of individual gut microbiota members based on whole genome sequencing of pure cultures obtained from chicken caecum.</title>
        <authorList>
            <person name="Medvecky M."/>
            <person name="Cejkova D."/>
            <person name="Polansky O."/>
            <person name="Karasova D."/>
            <person name="Kubasova T."/>
            <person name="Cizek A."/>
            <person name="Rychlik I."/>
        </authorList>
    </citation>
    <scope>NUCLEOTIDE SEQUENCE [LARGE SCALE GENOMIC DNA]</scope>
    <source>
        <strain evidence="6">An144</strain>
    </source>
</reference>
<dbReference type="InterPro" id="IPR011344">
    <property type="entry name" value="ssDNA-bd"/>
</dbReference>
<comment type="caution">
    <text evidence="2">Lacks conserved residue(s) required for the propagation of feature annotation.</text>
</comment>
<dbReference type="EMBL" id="NFLC01000013">
    <property type="protein sequence ID" value="OUQ10047.1"/>
    <property type="molecule type" value="Genomic_DNA"/>
</dbReference>
<dbReference type="Proteomes" id="UP000196074">
    <property type="component" value="Unassembled WGS sequence"/>
</dbReference>
<dbReference type="InterPro" id="IPR000424">
    <property type="entry name" value="Primosome_PriB/ssb"/>
</dbReference>
<dbReference type="NCBIfam" id="TIGR00621">
    <property type="entry name" value="ssb"/>
    <property type="match status" value="1"/>
</dbReference>
<evidence type="ECO:0000313" key="4">
    <source>
        <dbReference type="EMBL" id="NME50404.1"/>
    </source>
</evidence>
<sequence>MINSVSLTGRLIREVDLRYSKTGKPVAQFTLAVNRKYPDQNGERQADFIRCIIWGKSAEALEKYTQKGSLIGVEGRIQTRNYTNSQGKRVYLTEVVAQDFVFLESKGTAESRNGAGIATDYEDDLPDLDMGVEEFSDDDLPF</sequence>